<accession>X1BXH3</accession>
<dbReference type="EMBL" id="BART01026736">
    <property type="protein sequence ID" value="GAH00461.1"/>
    <property type="molecule type" value="Genomic_DNA"/>
</dbReference>
<evidence type="ECO:0000313" key="1">
    <source>
        <dbReference type="EMBL" id="GAH00461.1"/>
    </source>
</evidence>
<comment type="caution">
    <text evidence="1">The sequence shown here is derived from an EMBL/GenBank/DDBJ whole genome shotgun (WGS) entry which is preliminary data.</text>
</comment>
<sequence>METYLKWLPNNKILVKQWKLDMTEGGLKDREYVYYILEK</sequence>
<dbReference type="AlphaFoldDB" id="X1BXH3"/>
<proteinExistence type="predicted"/>
<reference evidence="1" key="1">
    <citation type="journal article" date="2014" name="Front. Microbiol.">
        <title>High frequency of phylogenetically diverse reductive dehalogenase-homologous genes in deep subseafloor sedimentary metagenomes.</title>
        <authorList>
            <person name="Kawai M."/>
            <person name="Futagami T."/>
            <person name="Toyoda A."/>
            <person name="Takaki Y."/>
            <person name="Nishi S."/>
            <person name="Hori S."/>
            <person name="Arai W."/>
            <person name="Tsubouchi T."/>
            <person name="Morono Y."/>
            <person name="Uchiyama I."/>
            <person name="Ito T."/>
            <person name="Fujiyama A."/>
            <person name="Inagaki F."/>
            <person name="Takami H."/>
        </authorList>
    </citation>
    <scope>NUCLEOTIDE SEQUENCE</scope>
    <source>
        <strain evidence="1">Expedition CK06-06</strain>
    </source>
</reference>
<organism evidence="1">
    <name type="scientific">marine sediment metagenome</name>
    <dbReference type="NCBI Taxonomy" id="412755"/>
    <lineage>
        <taxon>unclassified sequences</taxon>
        <taxon>metagenomes</taxon>
        <taxon>ecological metagenomes</taxon>
    </lineage>
</organism>
<name>X1BXH3_9ZZZZ</name>
<gene>
    <name evidence="1" type="ORF">S01H4_47585</name>
</gene>
<protein>
    <submittedName>
        <fullName evidence="1">Uncharacterized protein</fullName>
    </submittedName>
</protein>